<evidence type="ECO:0000313" key="5">
    <source>
        <dbReference type="EMBL" id="CAD5225454.1"/>
    </source>
</evidence>
<dbReference type="AlphaFoldDB" id="A0A811LE60"/>
<keyword evidence="3" id="KW-0812">Transmembrane</keyword>
<dbReference type="PANTHER" id="PTHR11062:SF73">
    <property type="entry name" value="EXOSTOSIN-LIKE 3"/>
    <property type="match status" value="1"/>
</dbReference>
<dbReference type="Proteomes" id="UP000783686">
    <property type="component" value="Unassembled WGS sequence"/>
</dbReference>
<comment type="caution">
    <text evidence="5">The sequence shown here is derived from an EMBL/GenBank/DDBJ whole genome shotgun (WGS) entry which is preliminary data.</text>
</comment>
<dbReference type="Pfam" id="PF03016">
    <property type="entry name" value="Exostosin_GT47"/>
    <property type="match status" value="1"/>
</dbReference>
<dbReference type="InterPro" id="IPR040911">
    <property type="entry name" value="Exostosin_GT47"/>
</dbReference>
<dbReference type="EMBL" id="CAJFCW020000005">
    <property type="protein sequence ID" value="CAG9120907.1"/>
    <property type="molecule type" value="Genomic_DNA"/>
</dbReference>
<feature type="domain" description="Exostosin GT47" evidence="4">
    <location>
        <begin position="300"/>
        <end position="383"/>
    </location>
</feature>
<gene>
    <name evidence="5" type="ORF">BOKJ2_LOCUS11586</name>
</gene>
<keyword evidence="3" id="KW-1133">Transmembrane helix</keyword>
<dbReference type="Proteomes" id="UP000614601">
    <property type="component" value="Unassembled WGS sequence"/>
</dbReference>
<name>A0A811LE60_9BILA</name>
<evidence type="ECO:0000313" key="6">
    <source>
        <dbReference type="Proteomes" id="UP000614601"/>
    </source>
</evidence>
<dbReference type="OrthoDB" id="5954868at2759"/>
<feature type="transmembrane region" description="Helical" evidence="3">
    <location>
        <begin position="39"/>
        <end position="66"/>
    </location>
</feature>
<dbReference type="InterPro" id="IPR004263">
    <property type="entry name" value="Exostosin"/>
</dbReference>
<keyword evidence="3" id="KW-0472">Membrane</keyword>
<keyword evidence="6" id="KW-1185">Reference proteome</keyword>
<evidence type="ECO:0000256" key="3">
    <source>
        <dbReference type="SAM" id="Phobius"/>
    </source>
</evidence>
<comment type="similarity">
    <text evidence="1">Belongs to the glycosyltransferase 47 family.</text>
</comment>
<accession>A0A811LE60</accession>
<dbReference type="GO" id="GO:0016757">
    <property type="term" value="F:glycosyltransferase activity"/>
    <property type="evidence" value="ECO:0007669"/>
    <property type="project" value="InterPro"/>
</dbReference>
<sequence>MTIDFGDECLPSPTPSTSSPVHLWPSKSKRKYNVNKTPLGIPVLCWVLLSIGLGLVILGTAGIYLIGLSSGPRVLYLKSGLEEPVDFVQCSYGQCTEFQNCRYRLGEKIKAYVQPLVELVDADGAAVAAVSAEFLALRRAFSNHVELVDSAEKACLTVPGVDFTNLMKFRSGNVVQRAIEAVERDLNGARTNILLFNNIGMIEKMQYKVIWASAELTAKQFRSHYDIAVPPLRPYNLLSADGLQNQLFTKREEIIWTVYTRFADQKVFAEMEKIMNLYEPNADRIVYGVDLPGDKFNVTHILDQKSNEVFEYSKLLKASTFTIISDDVPGYQLAIVDALQSQSIPVVISDEYVYPFGSELEWKRFSIKVPRQQANNLVIILNKFDQTAIKEMRSLARVVYDEFMGSPEKVVQATLASIKRRFSNDIYGGMDRLGEGTQGVKIFKGIPIRSMAKSVDIILPIENANDSHTLQDKIRNIYEVVGQKVESIAVFWPDDLKVEKPTLLSEHVHILSTDRRYFNKNPDEAVRTLSKKSDVTSDCWVVWSYERKFNMSQALFDQVFTVWKENADQIVIAQSSESERYNVPTGLTLVHPNLLVEMIKTNFSTDKAPCTEHIVQTTSCAMSDGACEKAPVRLCRTKDH</sequence>
<dbReference type="PANTHER" id="PTHR11062">
    <property type="entry name" value="EXOSTOSIN HEPARAN SULFATE GLYCOSYLTRANSFERASE -RELATED"/>
    <property type="match status" value="1"/>
</dbReference>
<dbReference type="GO" id="GO:0015012">
    <property type="term" value="P:heparan sulfate proteoglycan biosynthetic process"/>
    <property type="evidence" value="ECO:0007669"/>
    <property type="project" value="UniProtKB-ARBA"/>
</dbReference>
<evidence type="ECO:0000256" key="2">
    <source>
        <dbReference type="SAM" id="MobiDB-lite"/>
    </source>
</evidence>
<reference evidence="5" key="1">
    <citation type="submission" date="2020-09" db="EMBL/GenBank/DDBJ databases">
        <authorList>
            <person name="Kikuchi T."/>
        </authorList>
    </citation>
    <scope>NUCLEOTIDE SEQUENCE</scope>
    <source>
        <strain evidence="5">SH1</strain>
    </source>
</reference>
<organism evidence="5 6">
    <name type="scientific">Bursaphelenchus okinawaensis</name>
    <dbReference type="NCBI Taxonomy" id="465554"/>
    <lineage>
        <taxon>Eukaryota</taxon>
        <taxon>Metazoa</taxon>
        <taxon>Ecdysozoa</taxon>
        <taxon>Nematoda</taxon>
        <taxon>Chromadorea</taxon>
        <taxon>Rhabditida</taxon>
        <taxon>Tylenchina</taxon>
        <taxon>Tylenchomorpha</taxon>
        <taxon>Aphelenchoidea</taxon>
        <taxon>Aphelenchoididae</taxon>
        <taxon>Bursaphelenchus</taxon>
    </lineage>
</organism>
<dbReference type="EMBL" id="CAJFDH010000005">
    <property type="protein sequence ID" value="CAD5225454.1"/>
    <property type="molecule type" value="Genomic_DNA"/>
</dbReference>
<proteinExistence type="inferred from homology"/>
<evidence type="ECO:0000256" key="1">
    <source>
        <dbReference type="ARBA" id="ARBA00010271"/>
    </source>
</evidence>
<evidence type="ECO:0000259" key="4">
    <source>
        <dbReference type="Pfam" id="PF03016"/>
    </source>
</evidence>
<protein>
    <recommendedName>
        <fullName evidence="4">Exostosin GT47 domain-containing protein</fullName>
    </recommendedName>
</protein>
<feature type="region of interest" description="Disordered" evidence="2">
    <location>
        <begin position="1"/>
        <end position="22"/>
    </location>
</feature>